<dbReference type="SMART" id="SM00086">
    <property type="entry name" value="PAC"/>
    <property type="match status" value="3"/>
</dbReference>
<dbReference type="SMART" id="SM00052">
    <property type="entry name" value="EAL"/>
    <property type="match status" value="1"/>
</dbReference>
<feature type="domain" description="GGDEF" evidence="5">
    <location>
        <begin position="666"/>
        <end position="804"/>
    </location>
</feature>
<dbReference type="Pfam" id="PF13426">
    <property type="entry name" value="PAS_9"/>
    <property type="match status" value="3"/>
</dbReference>
<dbReference type="CDD" id="cd01948">
    <property type="entry name" value="EAL"/>
    <property type="match status" value="1"/>
</dbReference>
<proteinExistence type="predicted"/>
<feature type="domain" description="PAS" evidence="2">
    <location>
        <begin position="507"/>
        <end position="555"/>
    </location>
</feature>
<dbReference type="CDD" id="cd00130">
    <property type="entry name" value="PAS"/>
    <property type="match status" value="3"/>
</dbReference>
<dbReference type="Gene3D" id="3.30.70.270">
    <property type="match status" value="1"/>
</dbReference>
<feature type="domain" description="PAS" evidence="2">
    <location>
        <begin position="108"/>
        <end position="178"/>
    </location>
</feature>
<dbReference type="InterPro" id="IPR001633">
    <property type="entry name" value="EAL_dom"/>
</dbReference>
<feature type="domain" description="PAS" evidence="2">
    <location>
        <begin position="388"/>
        <end position="432"/>
    </location>
</feature>
<dbReference type="SUPFAM" id="SSF141868">
    <property type="entry name" value="EAL domain-like"/>
    <property type="match status" value="1"/>
</dbReference>
<organism evidence="6 7">
    <name type="scientific">Candidatus Accumulibacter contiguus</name>
    <dbReference type="NCBI Taxonomy" id="2954381"/>
    <lineage>
        <taxon>Bacteria</taxon>
        <taxon>Pseudomonadati</taxon>
        <taxon>Pseudomonadota</taxon>
        <taxon>Betaproteobacteria</taxon>
        <taxon>Candidatus Accumulibacter</taxon>
    </lineage>
</organism>
<dbReference type="InterPro" id="IPR035965">
    <property type="entry name" value="PAS-like_dom_sf"/>
</dbReference>
<dbReference type="PROSITE" id="PS50883">
    <property type="entry name" value="EAL"/>
    <property type="match status" value="1"/>
</dbReference>
<dbReference type="Pfam" id="PF00990">
    <property type="entry name" value="GGDEF"/>
    <property type="match status" value="1"/>
</dbReference>
<comment type="caution">
    <text evidence="6">The sequence shown here is derived from an EMBL/GenBank/DDBJ whole genome shotgun (WGS) entry which is preliminary data.</text>
</comment>
<dbReference type="InterPro" id="IPR000700">
    <property type="entry name" value="PAS-assoc_C"/>
</dbReference>
<keyword evidence="7" id="KW-1185">Reference proteome</keyword>
<dbReference type="SMART" id="SM00267">
    <property type="entry name" value="GGDEF"/>
    <property type="match status" value="1"/>
</dbReference>
<feature type="coiled-coil region" evidence="1">
    <location>
        <begin position="74"/>
        <end position="111"/>
    </location>
</feature>
<accession>A0ABX1TCZ8</accession>
<evidence type="ECO:0000259" key="4">
    <source>
        <dbReference type="PROSITE" id="PS50883"/>
    </source>
</evidence>
<dbReference type="CDD" id="cd01949">
    <property type="entry name" value="GGDEF"/>
    <property type="match status" value="1"/>
</dbReference>
<dbReference type="InterPro" id="IPR003018">
    <property type="entry name" value="GAF"/>
</dbReference>
<dbReference type="NCBIfam" id="TIGR00229">
    <property type="entry name" value="sensory_box"/>
    <property type="match status" value="3"/>
</dbReference>
<dbReference type="InterPro" id="IPR000014">
    <property type="entry name" value="PAS"/>
</dbReference>
<dbReference type="PROSITE" id="PS50112">
    <property type="entry name" value="PAS"/>
    <property type="match status" value="3"/>
</dbReference>
<keyword evidence="1" id="KW-0175">Coiled coil</keyword>
<dbReference type="InterPro" id="IPR043128">
    <property type="entry name" value="Rev_trsase/Diguanyl_cyclase"/>
</dbReference>
<dbReference type="PANTHER" id="PTHR44757">
    <property type="entry name" value="DIGUANYLATE CYCLASE DGCP"/>
    <property type="match status" value="1"/>
</dbReference>
<evidence type="ECO:0000259" key="5">
    <source>
        <dbReference type="PROSITE" id="PS50887"/>
    </source>
</evidence>
<dbReference type="InterPro" id="IPR001610">
    <property type="entry name" value="PAC"/>
</dbReference>
<evidence type="ECO:0000259" key="2">
    <source>
        <dbReference type="PROSITE" id="PS50112"/>
    </source>
</evidence>
<dbReference type="PROSITE" id="PS50887">
    <property type="entry name" value="GGDEF"/>
    <property type="match status" value="1"/>
</dbReference>
<dbReference type="InterPro" id="IPR000160">
    <property type="entry name" value="GGDEF_dom"/>
</dbReference>
<dbReference type="Proteomes" id="UP000886469">
    <property type="component" value="Unassembled WGS sequence"/>
</dbReference>
<dbReference type="PROSITE" id="PS50113">
    <property type="entry name" value="PAC"/>
    <property type="match status" value="1"/>
</dbReference>
<evidence type="ECO:0000256" key="1">
    <source>
        <dbReference type="SAM" id="Coils"/>
    </source>
</evidence>
<dbReference type="Gene3D" id="3.20.20.450">
    <property type="entry name" value="EAL domain"/>
    <property type="match status" value="1"/>
</dbReference>
<protein>
    <submittedName>
        <fullName evidence="6">EAL domain-containing protein</fullName>
    </submittedName>
</protein>
<name>A0ABX1TCZ8_9PROT</name>
<dbReference type="Gene3D" id="3.30.450.40">
    <property type="match status" value="1"/>
</dbReference>
<dbReference type="Pfam" id="PF01590">
    <property type="entry name" value="GAF"/>
    <property type="match status" value="1"/>
</dbReference>
<evidence type="ECO:0000313" key="7">
    <source>
        <dbReference type="Proteomes" id="UP000886469"/>
    </source>
</evidence>
<dbReference type="InterPro" id="IPR029787">
    <property type="entry name" value="Nucleotide_cyclase"/>
</dbReference>
<dbReference type="SUPFAM" id="SSF55073">
    <property type="entry name" value="Nucleotide cyclase"/>
    <property type="match status" value="1"/>
</dbReference>
<dbReference type="InterPro" id="IPR052155">
    <property type="entry name" value="Biofilm_reg_signaling"/>
</dbReference>
<feature type="domain" description="EAL" evidence="4">
    <location>
        <begin position="813"/>
        <end position="1067"/>
    </location>
</feature>
<gene>
    <name evidence="6" type="ORF">E4Q08_14585</name>
</gene>
<dbReference type="InterPro" id="IPR035919">
    <property type="entry name" value="EAL_sf"/>
</dbReference>
<evidence type="ECO:0000259" key="3">
    <source>
        <dbReference type="PROSITE" id="PS50113"/>
    </source>
</evidence>
<sequence>MQSNGTVIDPANHFCPRGQACIVLALAWVRRTAQYLMTVQQERGRLARQPEVTVKRRMSPPHAAVEGPAGEAANRSMEELVHTLQVQRVELEIQNDELRRTQLALEESRDRYLDLYEFAPVAYLTLASSGQIAETNLTTAALLGVERQQLLGQHFTGLVASDDRERWQRLFRGLTRTDAAQNAELALMRGNGTVFHALVNCRRVATEQRDPVVRLTLTDISEHQQIEDARHFLLECGNRHASEDFFKSLAQYLAQSLQMDYVCIDRLEGDSLHAHTLAVYADGAFEDNVSYALQDTPCGDVVGNLVCCFPEKVRERFPCDEVLQTMGAESYVGTTLWSFDGKPIGLIAIIGRKPLANRRLAESLLQLVAPRAAGELVRRRAEMALRESEERLFELFDEAPLPYQSLDIAGNILMVNQAWLSLIGRNREEVIGHFIGEFISDASLATLSLEFPQFKDRGRVDAPEFDFVRPDGSRRRVLINGRIARDQAGNFLRTHCILTDITERKHAEQQLRVAAAAFEAQEGMMVTDADSVILRVNVAFTEITGYSAAEAVGQTPRLLRSDRHDAAFYEAMWDSIRSKGAWHGEIWNRHKCGEVHPEWMTITAVKGADGEVSHYVSTLTDITQSKAAADEIAHLAFYDTLTGLPNRRLLLDRLQRATATSQHSRRQGALLFIDLDNFKTLNDTLGHDMGDLLLQQVAQRLAACVREGDSMARLGGDEFVVVLENLDRSARTAALAAKKVGEKILDYLNQPYQLAGCEHHSTPSIGITLFRGHREGVDELLKQADLAMYQAKASGRNTLRFFDPEMQAGVAARAALEADLRQGIRQQQFLLHYQPQVDGQGRLTGAEALLRWQHPARGLVPPAEFIGLAEDTGLIVPLGQWVLATACAQLVAWAARPSMAHLKLVVNVSARQFQHPDFVPQVLAMLEESGADPRRLKLELTESLLLNDGEEIIAKMAALKACGVSLSLDDFGTGYAALSYLKRLPLDELKIDQCFVRDLLTDVSDAAIARTIIALAQSLGLRVIAEGVETEVQRDLLAGYGCRAFQGYFFGRPGPAAGLFAENGDPEILG</sequence>
<dbReference type="Gene3D" id="3.30.450.20">
    <property type="entry name" value="PAS domain"/>
    <property type="match status" value="3"/>
</dbReference>
<dbReference type="SMART" id="SM00091">
    <property type="entry name" value="PAS"/>
    <property type="match status" value="3"/>
</dbReference>
<dbReference type="PANTHER" id="PTHR44757:SF2">
    <property type="entry name" value="BIOFILM ARCHITECTURE MAINTENANCE PROTEIN MBAA"/>
    <property type="match status" value="1"/>
</dbReference>
<reference evidence="6" key="1">
    <citation type="submission" date="2019-03" db="EMBL/GenBank/DDBJ databases">
        <title>Metabolic reconstructions from genomes of highly enriched 'Candidatus Accumulibacter' and 'Candidatus Competibacter' bioreactor populations.</title>
        <authorList>
            <person name="Annavajhala M.K."/>
            <person name="Welles L."/>
            <person name="Abbas B."/>
            <person name="Sorokin D."/>
            <person name="Park H."/>
            <person name="Van Loosdrecht M."/>
            <person name="Chandran K."/>
        </authorList>
    </citation>
    <scope>NUCLEOTIDE SEQUENCE</scope>
    <source>
        <strain evidence="6">SBR_L</strain>
    </source>
</reference>
<dbReference type="EMBL" id="SPMX01000041">
    <property type="protein sequence ID" value="NMQ06386.1"/>
    <property type="molecule type" value="Genomic_DNA"/>
</dbReference>
<feature type="domain" description="PAC" evidence="3">
    <location>
        <begin position="461"/>
        <end position="513"/>
    </location>
</feature>
<dbReference type="Pfam" id="PF00563">
    <property type="entry name" value="EAL"/>
    <property type="match status" value="1"/>
</dbReference>
<dbReference type="NCBIfam" id="TIGR00254">
    <property type="entry name" value="GGDEF"/>
    <property type="match status" value="1"/>
</dbReference>
<dbReference type="InterPro" id="IPR029016">
    <property type="entry name" value="GAF-like_dom_sf"/>
</dbReference>
<dbReference type="SUPFAM" id="SSF55785">
    <property type="entry name" value="PYP-like sensor domain (PAS domain)"/>
    <property type="match status" value="3"/>
</dbReference>
<dbReference type="SUPFAM" id="SSF55781">
    <property type="entry name" value="GAF domain-like"/>
    <property type="match status" value="1"/>
</dbReference>
<evidence type="ECO:0000313" key="6">
    <source>
        <dbReference type="EMBL" id="NMQ06386.1"/>
    </source>
</evidence>